<organism evidence="2 3">
    <name type="scientific">Thermobifida alba</name>
    <name type="common">Thermomonospora alba</name>
    <dbReference type="NCBI Taxonomy" id="53522"/>
    <lineage>
        <taxon>Bacteria</taxon>
        <taxon>Bacillati</taxon>
        <taxon>Actinomycetota</taxon>
        <taxon>Actinomycetes</taxon>
        <taxon>Streptosporangiales</taxon>
        <taxon>Nocardiopsidaceae</taxon>
        <taxon>Thermobifida</taxon>
    </lineage>
</organism>
<evidence type="ECO:0000256" key="1">
    <source>
        <dbReference type="SAM" id="Phobius"/>
    </source>
</evidence>
<keyword evidence="3" id="KW-1185">Reference proteome</keyword>
<feature type="transmembrane region" description="Helical" evidence="1">
    <location>
        <begin position="34"/>
        <end position="55"/>
    </location>
</feature>
<feature type="transmembrane region" description="Helical" evidence="1">
    <location>
        <begin position="6"/>
        <end position="27"/>
    </location>
</feature>
<keyword evidence="1" id="KW-1133">Transmembrane helix</keyword>
<evidence type="ECO:0000313" key="2">
    <source>
        <dbReference type="EMBL" id="UPT20269.1"/>
    </source>
</evidence>
<proteinExistence type="predicted"/>
<feature type="transmembrane region" description="Helical" evidence="1">
    <location>
        <begin position="67"/>
        <end position="86"/>
    </location>
</feature>
<name>A0ABY4KXX2_THEAE</name>
<keyword evidence="1" id="KW-0472">Membrane</keyword>
<evidence type="ECO:0008006" key="4">
    <source>
        <dbReference type="Google" id="ProtNLM"/>
    </source>
</evidence>
<accession>A0ABY4KXX2</accession>
<dbReference type="EMBL" id="CP051627">
    <property type="protein sequence ID" value="UPT20269.1"/>
    <property type="molecule type" value="Genomic_DNA"/>
</dbReference>
<dbReference type="Proteomes" id="UP000832041">
    <property type="component" value="Chromosome"/>
</dbReference>
<sequence length="188" mass="20152">MVVAAILACEVLFWVVLLGGLSARYLLRLRRLSTLLLLLVPVLDVVLLLVIAWHLRSGGHADFSHGVGALYLGFTVAYGHSVIAWADARFAHRFAGGPPPPRRPRSGLPALRYETAGWVRGLVGAGVGAAVLGGLVWFVGDVERTAALLRFFPPLVMFTVVNTVVFVWGCAAALSPSRDAKDPERMAG</sequence>
<reference evidence="2 3" key="1">
    <citation type="submission" date="2020-04" db="EMBL/GenBank/DDBJ databases">
        <title>Thermobifida alba genome sequencing and assembly.</title>
        <authorList>
            <person name="Luzics S."/>
            <person name="Horvath B."/>
            <person name="Nagy I."/>
            <person name="Toth A."/>
            <person name="Nagy I."/>
            <person name="Kukolya J."/>
        </authorList>
    </citation>
    <scope>NUCLEOTIDE SEQUENCE [LARGE SCALE GENOMIC DNA]</scope>
    <source>
        <strain evidence="2 3">DSM 43795</strain>
    </source>
</reference>
<dbReference type="RefSeq" id="WP_248592520.1">
    <property type="nucleotide sequence ID" value="NZ_BAABEB010000012.1"/>
</dbReference>
<gene>
    <name evidence="2" type="ORF">FOF52_04215</name>
</gene>
<protein>
    <recommendedName>
        <fullName evidence="4">Integral membrane protein</fullName>
    </recommendedName>
</protein>
<keyword evidence="1" id="KW-0812">Transmembrane</keyword>
<evidence type="ECO:0000313" key="3">
    <source>
        <dbReference type="Proteomes" id="UP000832041"/>
    </source>
</evidence>
<feature type="transmembrane region" description="Helical" evidence="1">
    <location>
        <begin position="151"/>
        <end position="175"/>
    </location>
</feature>
<feature type="transmembrane region" description="Helical" evidence="1">
    <location>
        <begin position="118"/>
        <end position="139"/>
    </location>
</feature>